<proteinExistence type="predicted"/>
<dbReference type="FunFam" id="1.25.40.10:FF:000638">
    <property type="entry name" value="Pentatricopeptide repeat domain 1"/>
    <property type="match status" value="1"/>
</dbReference>
<dbReference type="PANTHER" id="PTHR24014:SF6">
    <property type="entry name" value="PENTATRICOPEPTIDE REPEAT-CONTAINING PROTEIN 1, MITOCHONDRIAL"/>
    <property type="match status" value="1"/>
</dbReference>
<evidence type="ECO:0000313" key="4">
    <source>
        <dbReference type="Proteomes" id="UP001295444"/>
    </source>
</evidence>
<organism evidence="3 4">
    <name type="scientific">Pelobates cultripes</name>
    <name type="common">Western spadefoot toad</name>
    <dbReference type="NCBI Taxonomy" id="61616"/>
    <lineage>
        <taxon>Eukaryota</taxon>
        <taxon>Metazoa</taxon>
        <taxon>Chordata</taxon>
        <taxon>Craniata</taxon>
        <taxon>Vertebrata</taxon>
        <taxon>Euteleostomi</taxon>
        <taxon>Amphibia</taxon>
        <taxon>Batrachia</taxon>
        <taxon>Anura</taxon>
        <taxon>Pelobatoidea</taxon>
        <taxon>Pelobatidae</taxon>
        <taxon>Pelobates</taxon>
    </lineage>
</organism>
<sequence length="717" mass="81616">MVGGESVSVSSTCPVSNWIFALNMRLLQFVTRCMSHHFQVPRCVCQAVLLHRTIYQTHICDFSTNWHGSFLFTTKYYCTSTHTQHSAPRRKRIHTFESDNSTSDAQDSTEDDFGTLSQKYSSRAVFKKTSPDLQNLRHAEDEIEEKETLPLQKVSRRNTPYWYFLQCKSKIKEGKLAEALELFETNMLQEERLQPEESNYTILIGGCGRAGYVKKAFSLYSDMKKRDLKPTDATYTALFNACAESPWKDSGLQHAMKLHQELKNKNIELNMITYRSLMKVCALCGGLHSSLEIFKEMVQKGHIVITDTFNVLLMGCIEDKTVGFRYSLQVWRLMLSLGLKPNINTYNLLIRAIKECGIGDPKVAYDILLSPSEHALPKKKSMFGKHKQANKVPTVGVITEHEVEMLKQQLVLESTARLKQSSLSAIDVKSAQKPAMIKSISSQVTKEVEPFNSDTVLIDAQQQPPNLLNPVVEKHMVVSLGNVLEPSDRLALVGDMEGILQKMKEDQVTPTIKTLTLLADVTKPGSQSESSLLNIMDLLNIKVDVTFFNTLVKKRSKMLNLASAKELLPVLVQKGIAPNIQTFCHLASACHKREDGLQLLEDMVNIGVLPNNYIYSTLIQVALKRLDYVYLTDIIRDMKVRNVAPNEVVIRQLEFAAQYPPKFDRYQGKNVFLEKIDGFRGYYNRWLGWMAAEETPHPWEKYKTKRKLKEHLPSDMD</sequence>
<name>A0AAD1SRK4_PELCU</name>
<dbReference type="Pfam" id="PF13041">
    <property type="entry name" value="PPR_2"/>
    <property type="match status" value="1"/>
</dbReference>
<dbReference type="Pfam" id="PF13812">
    <property type="entry name" value="PPR_3"/>
    <property type="match status" value="3"/>
</dbReference>
<dbReference type="AlphaFoldDB" id="A0AAD1SRK4"/>
<dbReference type="NCBIfam" id="TIGR00756">
    <property type="entry name" value="PPR"/>
    <property type="match status" value="1"/>
</dbReference>
<reference evidence="3" key="1">
    <citation type="submission" date="2022-03" db="EMBL/GenBank/DDBJ databases">
        <authorList>
            <person name="Alioto T."/>
            <person name="Alioto T."/>
            <person name="Gomez Garrido J."/>
        </authorList>
    </citation>
    <scope>NUCLEOTIDE SEQUENCE</scope>
</reference>
<accession>A0AAD1SRK4</accession>
<feature type="region of interest" description="Disordered" evidence="2">
    <location>
        <begin position="89"/>
        <end position="112"/>
    </location>
</feature>
<evidence type="ECO:0000256" key="1">
    <source>
        <dbReference type="PROSITE-ProRule" id="PRU00708"/>
    </source>
</evidence>
<dbReference type="PANTHER" id="PTHR24014">
    <property type="entry name" value="2-OXOGLUTARATE AND IRON-DEPENDENT OXYGENASE DOMAIN-CONTAINING PROTEIN 2"/>
    <property type="match status" value="1"/>
</dbReference>
<dbReference type="GO" id="GO:0000049">
    <property type="term" value="F:tRNA binding"/>
    <property type="evidence" value="ECO:0007669"/>
    <property type="project" value="TreeGrafter"/>
</dbReference>
<dbReference type="InterPro" id="IPR011990">
    <property type="entry name" value="TPR-like_helical_dom_sf"/>
</dbReference>
<dbReference type="GO" id="GO:0042780">
    <property type="term" value="P:tRNA 3'-end processing"/>
    <property type="evidence" value="ECO:0007669"/>
    <property type="project" value="TreeGrafter"/>
</dbReference>
<evidence type="ECO:0000313" key="3">
    <source>
        <dbReference type="EMBL" id="CAH2306858.1"/>
    </source>
</evidence>
<gene>
    <name evidence="3" type="ORF">PECUL_23A036049</name>
</gene>
<dbReference type="EMBL" id="OW240918">
    <property type="protein sequence ID" value="CAH2306858.1"/>
    <property type="molecule type" value="Genomic_DNA"/>
</dbReference>
<dbReference type="Proteomes" id="UP001295444">
    <property type="component" value="Chromosome 07"/>
</dbReference>
<keyword evidence="4" id="KW-1185">Reference proteome</keyword>
<dbReference type="InterPro" id="IPR002885">
    <property type="entry name" value="PPR_rpt"/>
</dbReference>
<protein>
    <submittedName>
        <fullName evidence="3">Pentatricopeptide repeat-containing 1, mitochondrial</fullName>
    </submittedName>
</protein>
<dbReference type="GO" id="GO:0005759">
    <property type="term" value="C:mitochondrial matrix"/>
    <property type="evidence" value="ECO:0007669"/>
    <property type="project" value="TreeGrafter"/>
</dbReference>
<evidence type="ECO:0000256" key="2">
    <source>
        <dbReference type="SAM" id="MobiDB-lite"/>
    </source>
</evidence>
<feature type="repeat" description="PPR" evidence="1">
    <location>
        <begin position="270"/>
        <end position="304"/>
    </location>
</feature>
<feature type="repeat" description="PPR" evidence="1">
    <location>
        <begin position="196"/>
        <end position="230"/>
    </location>
</feature>
<dbReference type="PROSITE" id="PS51375">
    <property type="entry name" value="PPR"/>
    <property type="match status" value="2"/>
</dbReference>
<dbReference type="Gene3D" id="1.25.40.10">
    <property type="entry name" value="Tetratricopeptide repeat domain"/>
    <property type="match status" value="3"/>
</dbReference>